<protein>
    <submittedName>
        <fullName evidence="2">Uncharacterized protein</fullName>
    </submittedName>
</protein>
<evidence type="ECO:0000313" key="3">
    <source>
        <dbReference type="Proteomes" id="UP000199331"/>
    </source>
</evidence>
<organism evidence="2 3">
    <name type="scientific">Qipengyuania nanhaisediminis</name>
    <dbReference type="NCBI Taxonomy" id="604088"/>
    <lineage>
        <taxon>Bacteria</taxon>
        <taxon>Pseudomonadati</taxon>
        <taxon>Pseudomonadota</taxon>
        <taxon>Alphaproteobacteria</taxon>
        <taxon>Sphingomonadales</taxon>
        <taxon>Erythrobacteraceae</taxon>
        <taxon>Qipengyuania</taxon>
    </lineage>
</organism>
<feature type="compositionally biased region" description="Basic and acidic residues" evidence="1">
    <location>
        <begin position="59"/>
        <end position="69"/>
    </location>
</feature>
<evidence type="ECO:0000256" key="1">
    <source>
        <dbReference type="SAM" id="MobiDB-lite"/>
    </source>
</evidence>
<gene>
    <name evidence="2" type="ORF">SAMN04488060_1679</name>
</gene>
<sequence>MDQSYRDAHCGTSIERELRRECKLASHKPPQPICAEAPLPIDNVSNHSESGKCPPFHPGRSERGEDSPGHRRTTRPPIYGLNASEGLDQCHCGIKQGSHHRDTARSIGEVRPRRKCNGVMRSQVDVGGKAQPVPDRGQYELRSRGEPETVESHAPFEQFQPRTFRHVPQRFSSVAVRSIALERVMTDRNVLDSRDSIGQIRPMWPTVALEYQEQGIDGGRAIIRFVRPLPHTASQTPDPTPSMPLAKSSMTSRLLRRITSRLDDSTASRKYPARCLRRMPPPDFSRSSNDLQARPSMPISPRQSGHPC</sequence>
<dbReference type="EMBL" id="FOWZ01000002">
    <property type="protein sequence ID" value="SFP14943.1"/>
    <property type="molecule type" value="Genomic_DNA"/>
</dbReference>
<feature type="region of interest" description="Disordered" evidence="1">
    <location>
        <begin position="231"/>
        <end position="308"/>
    </location>
</feature>
<dbReference type="Proteomes" id="UP000199331">
    <property type="component" value="Unassembled WGS sequence"/>
</dbReference>
<feature type="compositionally biased region" description="Basic and acidic residues" evidence="1">
    <location>
        <begin position="137"/>
        <end position="151"/>
    </location>
</feature>
<feature type="region of interest" description="Disordered" evidence="1">
    <location>
        <begin position="27"/>
        <end position="82"/>
    </location>
</feature>
<keyword evidence="3" id="KW-1185">Reference proteome</keyword>
<proteinExistence type="predicted"/>
<reference evidence="3" key="1">
    <citation type="submission" date="2016-10" db="EMBL/GenBank/DDBJ databases">
        <authorList>
            <person name="Varghese N."/>
            <person name="Submissions S."/>
        </authorList>
    </citation>
    <scope>NUCLEOTIDE SEQUENCE [LARGE SCALE GENOMIC DNA]</scope>
    <source>
        <strain evidence="3">CGMCC 1.7715</strain>
    </source>
</reference>
<feature type="region of interest" description="Disordered" evidence="1">
    <location>
        <begin position="126"/>
        <end position="153"/>
    </location>
</feature>
<dbReference type="AlphaFoldDB" id="A0A1I5MZF4"/>
<evidence type="ECO:0000313" key="2">
    <source>
        <dbReference type="EMBL" id="SFP14943.1"/>
    </source>
</evidence>
<name>A0A1I5MZF4_9SPHN</name>
<accession>A0A1I5MZF4</accession>